<feature type="domain" description="SRR1-like" evidence="2">
    <location>
        <begin position="107"/>
        <end position="269"/>
    </location>
</feature>
<dbReference type="STRING" id="1432307.W9CXM5"/>
<dbReference type="Pfam" id="PF07985">
    <property type="entry name" value="SRR1"/>
    <property type="match status" value="1"/>
</dbReference>
<dbReference type="EMBL" id="AYSA01000006">
    <property type="protein sequence ID" value="ESZ99414.1"/>
    <property type="molecule type" value="Genomic_DNA"/>
</dbReference>
<accession>W9CXM5</accession>
<dbReference type="OrthoDB" id="5318346at2759"/>
<dbReference type="AlphaFoldDB" id="W9CXM5"/>
<keyword evidence="4" id="KW-1185">Reference proteome</keyword>
<feature type="region of interest" description="Disordered" evidence="1">
    <location>
        <begin position="1"/>
        <end position="29"/>
    </location>
</feature>
<dbReference type="Proteomes" id="UP000019487">
    <property type="component" value="Unassembled WGS sequence"/>
</dbReference>
<feature type="compositionally biased region" description="Polar residues" evidence="1">
    <location>
        <begin position="11"/>
        <end position="21"/>
    </location>
</feature>
<proteinExistence type="predicted"/>
<feature type="compositionally biased region" description="Basic residues" evidence="1">
    <location>
        <begin position="1"/>
        <end position="10"/>
    </location>
</feature>
<comment type="caution">
    <text evidence="3">The sequence shown here is derived from an EMBL/GenBank/DDBJ whole genome shotgun (WGS) entry which is preliminary data.</text>
</comment>
<dbReference type="InterPro" id="IPR012942">
    <property type="entry name" value="SRR1-like"/>
</dbReference>
<dbReference type="HOGENOM" id="CLU_048152_2_0_1"/>
<reference evidence="3 4" key="1">
    <citation type="journal article" date="2014" name="Genome Announc.">
        <title>Draft genome sequence of Sclerotinia borealis, a psychrophilic plant pathogenic fungus.</title>
        <authorList>
            <person name="Mardanov A.V."/>
            <person name="Beletsky A.V."/>
            <person name="Kadnikov V.V."/>
            <person name="Ignatov A.N."/>
            <person name="Ravin N.V."/>
        </authorList>
    </citation>
    <scope>NUCLEOTIDE SEQUENCE [LARGE SCALE GENOMIC DNA]</scope>
    <source>
        <strain evidence="4">F-4157</strain>
    </source>
</reference>
<protein>
    <recommendedName>
        <fullName evidence="2">SRR1-like domain-containing protein</fullName>
    </recommendedName>
</protein>
<organism evidence="3 4">
    <name type="scientific">Sclerotinia borealis (strain F-4128)</name>
    <dbReference type="NCBI Taxonomy" id="1432307"/>
    <lineage>
        <taxon>Eukaryota</taxon>
        <taxon>Fungi</taxon>
        <taxon>Dikarya</taxon>
        <taxon>Ascomycota</taxon>
        <taxon>Pezizomycotina</taxon>
        <taxon>Leotiomycetes</taxon>
        <taxon>Helotiales</taxon>
        <taxon>Sclerotiniaceae</taxon>
        <taxon>Sclerotinia</taxon>
    </lineage>
</organism>
<evidence type="ECO:0000313" key="4">
    <source>
        <dbReference type="Proteomes" id="UP000019487"/>
    </source>
</evidence>
<evidence type="ECO:0000256" key="1">
    <source>
        <dbReference type="SAM" id="MobiDB-lite"/>
    </source>
</evidence>
<evidence type="ECO:0000313" key="3">
    <source>
        <dbReference type="EMBL" id="ESZ99414.1"/>
    </source>
</evidence>
<dbReference type="PANTHER" id="PTHR42080:SF1">
    <property type="entry name" value="SRR1-LIKE DOMAIN-CONTAINING PROTEIN"/>
    <property type="match status" value="1"/>
</dbReference>
<name>W9CXM5_SCLBF</name>
<dbReference type="PANTHER" id="PTHR42080">
    <property type="entry name" value="SRR1 DOMAIN-CONTAINING PROTEIN"/>
    <property type="match status" value="1"/>
</dbReference>
<gene>
    <name evidence="3" type="ORF">SBOR_0176</name>
</gene>
<sequence length="275" mass="30583">MPHTNRKKKSSTNGNADTRTTGGEEQHAKKIVQPMKRIQVEDTEGWTHVVGGGKKAGGGEGWTHAGDFVRGGVAYIERTVGEMRGDWEFYAKQWEDSEAAIQLREILGGRTGVKSVVCLGLGSLQSARREGRRCSFTQLAALMMILEELGGTGAHKIQCVFQDPQYTETDKEFLTSLAGVVVDDPVAFDHIKEDSLVYAIHCYGPVYKTMSEGPRPAVLIGTDVDNFGRFNLTETKETIAKPLNEMVKDCEVINFPQIRHDFSDTKIYWRNKPTI</sequence>
<evidence type="ECO:0000259" key="2">
    <source>
        <dbReference type="Pfam" id="PF07985"/>
    </source>
</evidence>